<dbReference type="InterPro" id="IPR015020">
    <property type="entry name" value="Rv2525c-like_Glyco_Hydro-like"/>
</dbReference>
<accession>A0A1G9WEG6</accession>
<sequence length="263" mass="29748">MKGGFLSFMWRSNWVYEIFTIIAIIALFAIPLILYTAFGNGDDEDSDTSNQSEIIWGVDSASYTDENMYACVTQNFGEPEVWGRYLGDREDVSVGLDSNEVDYLHQNDISILLIYNHVNEAVGYDHGIEHAKQAIQYAKNLGVPEGVALFVDIEPSYPVDSVFIEGWYDQLAESAYYPGIYGVFDGESELDAAYQDMKNDVQQNTIVWSAYPQLEVTTKENAPDYQPQAPDNAMAYGWQYAIDADTCNIDTNLFKSELIDFLW</sequence>
<dbReference type="EMBL" id="FNIG01000001">
    <property type="protein sequence ID" value="SDM82889.1"/>
    <property type="molecule type" value="Genomic_DNA"/>
</dbReference>
<keyword evidence="1" id="KW-0472">Membrane</keyword>
<evidence type="ECO:0000313" key="4">
    <source>
        <dbReference type="Proteomes" id="UP000199334"/>
    </source>
</evidence>
<keyword evidence="1" id="KW-1133">Transmembrane helix</keyword>
<evidence type="ECO:0000256" key="1">
    <source>
        <dbReference type="SAM" id="Phobius"/>
    </source>
</evidence>
<evidence type="ECO:0000313" key="3">
    <source>
        <dbReference type="EMBL" id="SDM82889.1"/>
    </source>
</evidence>
<keyword evidence="4" id="KW-1185">Reference proteome</keyword>
<protein>
    <recommendedName>
        <fullName evidence="2">Rv2525c-like glycoside hydrolase-like domain-containing protein</fullName>
    </recommendedName>
</protein>
<evidence type="ECO:0000259" key="2">
    <source>
        <dbReference type="Pfam" id="PF08924"/>
    </source>
</evidence>
<dbReference type="SUPFAM" id="SSF51445">
    <property type="entry name" value="(Trans)glycosidases"/>
    <property type="match status" value="1"/>
</dbReference>
<dbReference type="Proteomes" id="UP000199334">
    <property type="component" value="Unassembled WGS sequence"/>
</dbReference>
<dbReference type="AlphaFoldDB" id="A0A1G9WEG6"/>
<proteinExistence type="predicted"/>
<dbReference type="STRING" id="237069.SAMN05216498_0714"/>
<dbReference type="Gene3D" id="3.20.20.80">
    <property type="entry name" value="Glycosidases"/>
    <property type="match status" value="1"/>
</dbReference>
<dbReference type="Pfam" id="PF08924">
    <property type="entry name" value="Rv2525c_GlyHyd-like"/>
    <property type="match status" value="1"/>
</dbReference>
<reference evidence="3 4" key="1">
    <citation type="submission" date="2016-10" db="EMBL/GenBank/DDBJ databases">
        <authorList>
            <person name="de Groot N.N."/>
        </authorList>
    </citation>
    <scope>NUCLEOTIDE SEQUENCE [LARGE SCALE GENOMIC DNA]</scope>
    <source>
        <strain evidence="3 4">CGMCC 1.3442</strain>
    </source>
</reference>
<feature type="transmembrane region" description="Helical" evidence="1">
    <location>
        <begin position="14"/>
        <end position="38"/>
    </location>
</feature>
<keyword evidence="1" id="KW-0812">Transmembrane</keyword>
<dbReference type="InterPro" id="IPR017853">
    <property type="entry name" value="GH"/>
</dbReference>
<feature type="domain" description="Rv2525c-like glycoside hydrolase-like" evidence="2">
    <location>
        <begin position="83"/>
        <end position="217"/>
    </location>
</feature>
<gene>
    <name evidence="3" type="ORF">SAMN05216498_0714</name>
</gene>
<name>A0A1G9WEG6_9BACI</name>
<organism evidence="3 4">
    <name type="scientific">Tenuibacillus multivorans</name>
    <dbReference type="NCBI Taxonomy" id="237069"/>
    <lineage>
        <taxon>Bacteria</taxon>
        <taxon>Bacillati</taxon>
        <taxon>Bacillota</taxon>
        <taxon>Bacilli</taxon>
        <taxon>Bacillales</taxon>
        <taxon>Bacillaceae</taxon>
        <taxon>Tenuibacillus</taxon>
    </lineage>
</organism>